<proteinExistence type="predicted"/>
<accession>A0A1T4W2F9</accession>
<keyword evidence="2" id="KW-1185">Reference proteome</keyword>
<name>A0A1T4W2F9_9BACT</name>
<evidence type="ECO:0000313" key="1">
    <source>
        <dbReference type="EMBL" id="SKA71442.1"/>
    </source>
</evidence>
<dbReference type="AlphaFoldDB" id="A0A1T4W2F9"/>
<dbReference type="EMBL" id="FUYA01000004">
    <property type="protein sequence ID" value="SKA71442.1"/>
    <property type="molecule type" value="Genomic_DNA"/>
</dbReference>
<protein>
    <submittedName>
        <fullName evidence="1">Uncharacterized protein</fullName>
    </submittedName>
</protein>
<dbReference type="STRING" id="1121442.SAMN02745702_01482"/>
<evidence type="ECO:0000313" key="2">
    <source>
        <dbReference type="Proteomes" id="UP000189733"/>
    </source>
</evidence>
<dbReference type="Proteomes" id="UP000189733">
    <property type="component" value="Unassembled WGS sequence"/>
</dbReference>
<dbReference type="RefSeq" id="WP_144012581.1">
    <property type="nucleotide sequence ID" value="NZ_FUYA01000004.1"/>
</dbReference>
<reference evidence="1 2" key="1">
    <citation type="submission" date="2017-02" db="EMBL/GenBank/DDBJ databases">
        <authorList>
            <person name="Peterson S.W."/>
        </authorList>
    </citation>
    <scope>NUCLEOTIDE SEQUENCE [LARGE SCALE GENOMIC DNA]</scope>
    <source>
        <strain evidence="1 2">DSM 18034</strain>
    </source>
</reference>
<gene>
    <name evidence="1" type="ORF">SAMN02745702_01482</name>
</gene>
<organism evidence="1 2">
    <name type="scientific">Desulfobaculum bizertense DSM 18034</name>
    <dbReference type="NCBI Taxonomy" id="1121442"/>
    <lineage>
        <taxon>Bacteria</taxon>
        <taxon>Pseudomonadati</taxon>
        <taxon>Thermodesulfobacteriota</taxon>
        <taxon>Desulfovibrionia</taxon>
        <taxon>Desulfovibrionales</taxon>
        <taxon>Desulfovibrionaceae</taxon>
        <taxon>Desulfobaculum</taxon>
    </lineage>
</organism>
<sequence length="122" mass="14376">MDNASMNRFTIKVLNTLLYHQRRVRKPRATQEDTNFRTLTYSELCEAVDRKPQQATCLKKPLHLIESWCSENHVPNLNALVVTESQQRPGHLYNFDGSFPSQDWHNEIIRCIRSTDYPLFIK</sequence>